<dbReference type="EMBL" id="BONV01000011">
    <property type="protein sequence ID" value="GIG79921.1"/>
    <property type="molecule type" value="Genomic_DNA"/>
</dbReference>
<feature type="signal peptide" evidence="1">
    <location>
        <begin position="1"/>
        <end position="24"/>
    </location>
</feature>
<evidence type="ECO:0000313" key="2">
    <source>
        <dbReference type="EMBL" id="GIG79921.1"/>
    </source>
</evidence>
<protein>
    <recommendedName>
        <fullName evidence="4">Secreted protein</fullName>
    </recommendedName>
</protein>
<evidence type="ECO:0000256" key="1">
    <source>
        <dbReference type="SAM" id="SignalP"/>
    </source>
</evidence>
<sequence length="87" mass="8829">MLLTCWLAVVPARALLIFVCRATALVCQASMAREMTNPISPPMAATSLMLGPEITGVGPDVGMITVCVTVTVGSGDGLGADNSMCGT</sequence>
<feature type="chain" id="PRO_5035324697" description="Secreted protein" evidence="1">
    <location>
        <begin position="25"/>
        <end position="87"/>
    </location>
</feature>
<name>A0A8J3PRL8_9ACTN</name>
<comment type="caution">
    <text evidence="2">The sequence shown here is derived from an EMBL/GenBank/DDBJ whole genome shotgun (WGS) entry which is preliminary data.</text>
</comment>
<organism evidence="2 3">
    <name type="scientific">Planotetraspora kaengkrachanensis</name>
    <dbReference type="NCBI Taxonomy" id="575193"/>
    <lineage>
        <taxon>Bacteria</taxon>
        <taxon>Bacillati</taxon>
        <taxon>Actinomycetota</taxon>
        <taxon>Actinomycetes</taxon>
        <taxon>Streptosporangiales</taxon>
        <taxon>Streptosporangiaceae</taxon>
        <taxon>Planotetraspora</taxon>
    </lineage>
</organism>
<keyword evidence="1" id="KW-0732">Signal</keyword>
<dbReference type="AlphaFoldDB" id="A0A8J3PRL8"/>
<gene>
    <name evidence="2" type="ORF">Pka01_30480</name>
</gene>
<dbReference type="Proteomes" id="UP000630097">
    <property type="component" value="Unassembled WGS sequence"/>
</dbReference>
<accession>A0A8J3PRL8</accession>
<proteinExistence type="predicted"/>
<reference evidence="2 3" key="1">
    <citation type="submission" date="2021-01" db="EMBL/GenBank/DDBJ databases">
        <title>Whole genome shotgun sequence of Planotetraspora kaengkrachanensis NBRC 104272.</title>
        <authorList>
            <person name="Komaki H."/>
            <person name="Tamura T."/>
        </authorList>
    </citation>
    <scope>NUCLEOTIDE SEQUENCE [LARGE SCALE GENOMIC DNA]</scope>
    <source>
        <strain evidence="2 3">NBRC 104272</strain>
    </source>
</reference>
<evidence type="ECO:0008006" key="4">
    <source>
        <dbReference type="Google" id="ProtNLM"/>
    </source>
</evidence>
<evidence type="ECO:0000313" key="3">
    <source>
        <dbReference type="Proteomes" id="UP000630097"/>
    </source>
</evidence>
<keyword evidence="3" id="KW-1185">Reference proteome</keyword>